<dbReference type="InterPro" id="IPR028021">
    <property type="entry name" value="Katanin_C-terminal"/>
</dbReference>
<feature type="compositionally biased region" description="Polar residues" evidence="7">
    <location>
        <begin position="459"/>
        <end position="469"/>
    </location>
</feature>
<evidence type="ECO:0000256" key="1">
    <source>
        <dbReference type="ARBA" id="ARBA00004245"/>
    </source>
</evidence>
<evidence type="ECO:0000259" key="8">
    <source>
        <dbReference type="Pfam" id="PF13925"/>
    </source>
</evidence>
<feature type="region of interest" description="Disordered" evidence="7">
    <location>
        <begin position="459"/>
        <end position="488"/>
    </location>
</feature>
<feature type="region of interest" description="Disordered" evidence="7">
    <location>
        <begin position="319"/>
        <end position="340"/>
    </location>
</feature>
<feature type="compositionally biased region" description="Low complexity" evidence="7">
    <location>
        <begin position="477"/>
        <end position="487"/>
    </location>
</feature>
<dbReference type="PROSITE" id="PS50082">
    <property type="entry name" value="WD_REPEATS_2"/>
    <property type="match status" value="1"/>
</dbReference>
<dbReference type="Proteomes" id="UP000038045">
    <property type="component" value="Unplaced"/>
</dbReference>
<comment type="subcellular location">
    <subcellularLocation>
        <location evidence="1">Cytoplasm</location>
        <location evidence="1">Cytoskeleton</location>
    </subcellularLocation>
</comment>
<dbReference type="InterPro" id="IPR001680">
    <property type="entry name" value="WD40_rpt"/>
</dbReference>
<keyword evidence="3 6" id="KW-0853">WD repeat</keyword>
<feature type="domain" description="Katanin p80 subunit C-terminal" evidence="8">
    <location>
        <begin position="534"/>
        <end position="653"/>
    </location>
</feature>
<dbReference type="SUPFAM" id="SSF50978">
    <property type="entry name" value="WD40 repeat-like"/>
    <property type="match status" value="1"/>
</dbReference>
<evidence type="ECO:0000313" key="9">
    <source>
        <dbReference type="Proteomes" id="UP000038045"/>
    </source>
</evidence>
<feature type="repeat" description="WD" evidence="6">
    <location>
        <begin position="87"/>
        <end position="124"/>
    </location>
</feature>
<evidence type="ECO:0000256" key="5">
    <source>
        <dbReference type="ARBA" id="ARBA00023212"/>
    </source>
</evidence>
<dbReference type="GO" id="GO:0008017">
    <property type="term" value="F:microtubule binding"/>
    <property type="evidence" value="ECO:0007669"/>
    <property type="project" value="InterPro"/>
</dbReference>
<evidence type="ECO:0000256" key="6">
    <source>
        <dbReference type="PROSITE-ProRule" id="PRU00221"/>
    </source>
</evidence>
<dbReference type="WBParaSite" id="PTRK_0001314800.1">
    <property type="protein sequence ID" value="PTRK_0001314800.1"/>
    <property type="gene ID" value="PTRK_0001314800"/>
</dbReference>
<dbReference type="AlphaFoldDB" id="A0A0N4ZWT2"/>
<sequence>MNDLFTTNLKSSYITNGILAPLSTSIVISNPLQIINFSLTTPNNTYEHLSNDDVTALCLSHDSRFLAYSSEVIRIYDLESGKVKRTLSGHNFSVVSIASNHKSSYIWASASSEDGMVNVWDIRSHPACCFSKKVSKIVNSVSFSPDDSLLACGGDQLILLDTIHFHVVLLFPNNISSIITSLYFNPFEYVILTGSTDKVLRCYDIETMECISQSIPFQSPIRAVQFDLNGEYVIAATDKNVTLMTFEPYEIINTVSINGKVRKDNNMQQTLDFIINPLNNSEIMLLCWDEKRNVIVKSCPIIELFTPEDNNFEIPVDDDDEESCLSLPSPDEESLKSIPSLPSPPLVIEKDVVKESLSMNDLNLPKVNKIQTLRRVSPSPVQTRRVTTTTLSFKRKLSPESNVKVILSTNSAKVRTPSVPKLSTNNSGSVTKINKVITKDCRSRSISSLKRESLSIVTPVTSNKNSPKNATPKKIVNRSSSNSINRIPDNNVKVKTSIRPPVASSEGIQTNIISKFQTIQAKCEAENKGMLRELETIVSSIKNGGIKKLLSQRMVFSKANSMGIVFRELINMESLWSLQTCELTIPHLTNLLSSHNKENIDIGLETLKLIVTEYVPIILENLNIPDEYNFRGDVVGAERKERCITCHQRLLQLLLNGSFLKERMNKEQQSYFQEIMDKCGLDIN</sequence>
<dbReference type="Pfam" id="PF13925">
    <property type="entry name" value="Katanin_con80"/>
    <property type="match status" value="1"/>
</dbReference>
<accession>A0A0N4ZWT2</accession>
<keyword evidence="9" id="KW-1185">Reference proteome</keyword>
<dbReference type="GO" id="GO:0008352">
    <property type="term" value="C:katanin complex"/>
    <property type="evidence" value="ECO:0007669"/>
    <property type="project" value="TreeGrafter"/>
</dbReference>
<dbReference type="InterPro" id="IPR015943">
    <property type="entry name" value="WD40/YVTN_repeat-like_dom_sf"/>
</dbReference>
<dbReference type="Pfam" id="PF00400">
    <property type="entry name" value="WD40"/>
    <property type="match status" value="3"/>
</dbReference>
<protein>
    <submittedName>
        <fullName evidence="10">WD_REPEATS_REGION domain-containing protein</fullName>
    </submittedName>
</protein>
<evidence type="ECO:0000256" key="3">
    <source>
        <dbReference type="ARBA" id="ARBA00022574"/>
    </source>
</evidence>
<dbReference type="Gene3D" id="2.130.10.10">
    <property type="entry name" value="YVTN repeat-like/Quinoprotein amine dehydrogenase"/>
    <property type="match status" value="1"/>
</dbReference>
<reference evidence="10" key="1">
    <citation type="submission" date="2017-02" db="UniProtKB">
        <authorList>
            <consortium name="WormBaseParasite"/>
        </authorList>
    </citation>
    <scope>IDENTIFICATION</scope>
</reference>
<keyword evidence="4" id="KW-0677">Repeat</keyword>
<dbReference type="STRING" id="131310.A0A0N4ZWT2"/>
<proteinExistence type="predicted"/>
<keyword evidence="2" id="KW-0963">Cytoplasm</keyword>
<dbReference type="InterPro" id="IPR019775">
    <property type="entry name" value="WD40_repeat_CS"/>
</dbReference>
<dbReference type="PANTHER" id="PTHR19845">
    <property type="entry name" value="KATANIN P80 SUBUNIT"/>
    <property type="match status" value="1"/>
</dbReference>
<evidence type="ECO:0000256" key="2">
    <source>
        <dbReference type="ARBA" id="ARBA00022490"/>
    </source>
</evidence>
<evidence type="ECO:0000256" key="4">
    <source>
        <dbReference type="ARBA" id="ARBA00022737"/>
    </source>
</evidence>
<evidence type="ECO:0000256" key="7">
    <source>
        <dbReference type="SAM" id="MobiDB-lite"/>
    </source>
</evidence>
<evidence type="ECO:0000313" key="10">
    <source>
        <dbReference type="WBParaSite" id="PTRK_0001314800.1"/>
    </source>
</evidence>
<dbReference type="PROSITE" id="PS00678">
    <property type="entry name" value="WD_REPEATS_1"/>
    <property type="match status" value="1"/>
</dbReference>
<dbReference type="SMART" id="SM00320">
    <property type="entry name" value="WD40"/>
    <property type="match status" value="5"/>
</dbReference>
<dbReference type="InterPro" id="IPR036322">
    <property type="entry name" value="WD40_repeat_dom_sf"/>
</dbReference>
<name>A0A0N4ZWT2_PARTI</name>
<organism evidence="9 10">
    <name type="scientific">Parastrongyloides trichosuri</name>
    <name type="common">Possum-specific nematode worm</name>
    <dbReference type="NCBI Taxonomy" id="131310"/>
    <lineage>
        <taxon>Eukaryota</taxon>
        <taxon>Metazoa</taxon>
        <taxon>Ecdysozoa</taxon>
        <taxon>Nematoda</taxon>
        <taxon>Chromadorea</taxon>
        <taxon>Rhabditida</taxon>
        <taxon>Tylenchina</taxon>
        <taxon>Panagrolaimomorpha</taxon>
        <taxon>Strongyloidoidea</taxon>
        <taxon>Strongyloididae</taxon>
        <taxon>Parastrongyloides</taxon>
    </lineage>
</organism>
<keyword evidence="5" id="KW-0206">Cytoskeleton</keyword>
<dbReference type="PANTHER" id="PTHR19845:SF0">
    <property type="entry name" value="KATANIN P80 WD40 REPEAT-CONTAINING SUBUNIT B1"/>
    <property type="match status" value="1"/>
</dbReference>
<dbReference type="GO" id="GO:0007019">
    <property type="term" value="P:microtubule depolymerization"/>
    <property type="evidence" value="ECO:0007669"/>
    <property type="project" value="TreeGrafter"/>
</dbReference>